<dbReference type="AlphaFoldDB" id="A0A929PVZ4"/>
<dbReference type="RefSeq" id="WP_194110020.1">
    <property type="nucleotide sequence ID" value="NZ_JADFFL010000001.1"/>
</dbReference>
<protein>
    <recommendedName>
        <fullName evidence="4">Fucosyltransferase C-terminal domain-containing protein</fullName>
    </recommendedName>
</protein>
<feature type="domain" description="Fucosyltransferase C-terminal" evidence="4">
    <location>
        <begin position="119"/>
        <end position="236"/>
    </location>
</feature>
<evidence type="ECO:0000256" key="2">
    <source>
        <dbReference type="ARBA" id="ARBA00022676"/>
    </source>
</evidence>
<gene>
    <name evidence="5" type="ORF">IRJ16_02960</name>
</gene>
<dbReference type="InterPro" id="IPR055270">
    <property type="entry name" value="Glyco_tran_10_C"/>
</dbReference>
<dbReference type="Gene3D" id="3.40.50.11660">
    <property type="entry name" value="Glycosyl transferase family 10, C-terminal domain"/>
    <property type="match status" value="1"/>
</dbReference>
<evidence type="ECO:0000259" key="4">
    <source>
        <dbReference type="Pfam" id="PF00852"/>
    </source>
</evidence>
<evidence type="ECO:0000313" key="6">
    <source>
        <dbReference type="Proteomes" id="UP000622475"/>
    </source>
</evidence>
<evidence type="ECO:0000256" key="1">
    <source>
        <dbReference type="ARBA" id="ARBA00008919"/>
    </source>
</evidence>
<comment type="similarity">
    <text evidence="1">Belongs to the glycosyltransferase 10 family.</text>
</comment>
<evidence type="ECO:0000313" key="5">
    <source>
        <dbReference type="EMBL" id="MBE9660830.1"/>
    </source>
</evidence>
<proteinExistence type="inferred from homology"/>
<keyword evidence="2" id="KW-0328">Glycosyltransferase</keyword>
<dbReference type="InterPro" id="IPR038577">
    <property type="entry name" value="GT10-like_C_sf"/>
</dbReference>
<dbReference type="GO" id="GO:0046920">
    <property type="term" value="F:alpha-(1-&gt;3)-fucosyltransferase activity"/>
    <property type="evidence" value="ECO:0007669"/>
    <property type="project" value="TreeGrafter"/>
</dbReference>
<reference evidence="5" key="1">
    <citation type="submission" date="2020-10" db="EMBL/GenBank/DDBJ databases">
        <title>Mucilaginibacter mali sp. nov., isolated from rhizosphere soil of apple orchard.</title>
        <authorList>
            <person name="Lee J.-S."/>
            <person name="Kim H.S."/>
            <person name="Kim J.-S."/>
        </authorList>
    </citation>
    <scope>NUCLEOTIDE SEQUENCE</scope>
    <source>
        <strain evidence="5">KCTC 22746</strain>
    </source>
</reference>
<name>A0A929PVZ4_9SPHI</name>
<comment type="caution">
    <text evidence="5">The sequence shown here is derived from an EMBL/GenBank/DDBJ whole genome shotgun (WGS) entry which is preliminary data.</text>
</comment>
<keyword evidence="6" id="KW-1185">Reference proteome</keyword>
<sequence length="349" mass="40222">MAKPVIRLKFLNGLVFDDFKKEVFDVNGVSDVYDLQESTSPDVVVFGPYGNDLPPKGDYTRVGYYCENVEPDMTICEWAFGVPHDAKVGHPKYKRIQWHGIDPDSLIKDNLNGGEALLASKTKFCNFVYSNPVPYREAFFKQLSKYKKVDAPGKSMNNMPSIDSQYQGGRYDVKRQFLTPYKFTIAFENYVYPGYQTEKLYDAMLCQSLPVYCGDPNVGEIFNTKSFLNVPDFVQINYSPQVQALENVSQMNFMDILPQYHHSMADRARRKTKSIGRSLKMKLQFNKLDFSDLIDRIILLDKDPEKYIAYAQQPWFHNNTPPADASAKERWIQIFEESIALLVQLTHQL</sequence>
<accession>A0A929PVZ4</accession>
<dbReference type="PANTHER" id="PTHR11929:SF194">
    <property type="entry name" value="ALPHA-(1,3)-FUCOSYLTRANSFERASE 10"/>
    <property type="match status" value="1"/>
</dbReference>
<dbReference type="EMBL" id="JADFFL010000001">
    <property type="protein sequence ID" value="MBE9660830.1"/>
    <property type="molecule type" value="Genomic_DNA"/>
</dbReference>
<dbReference type="GO" id="GO:0016020">
    <property type="term" value="C:membrane"/>
    <property type="evidence" value="ECO:0007669"/>
    <property type="project" value="InterPro"/>
</dbReference>
<dbReference type="Proteomes" id="UP000622475">
    <property type="component" value="Unassembled WGS sequence"/>
</dbReference>
<evidence type="ECO:0000256" key="3">
    <source>
        <dbReference type="ARBA" id="ARBA00022679"/>
    </source>
</evidence>
<dbReference type="SUPFAM" id="SSF53756">
    <property type="entry name" value="UDP-Glycosyltransferase/glycogen phosphorylase"/>
    <property type="match status" value="1"/>
</dbReference>
<dbReference type="InterPro" id="IPR001503">
    <property type="entry name" value="Glyco_trans_10"/>
</dbReference>
<dbReference type="PANTHER" id="PTHR11929">
    <property type="entry name" value="ALPHA- 1,3 -FUCOSYLTRANSFERASE"/>
    <property type="match status" value="1"/>
</dbReference>
<keyword evidence="3" id="KW-0808">Transferase</keyword>
<organism evidence="5 6">
    <name type="scientific">Mucilaginibacter myungsuensis</name>
    <dbReference type="NCBI Taxonomy" id="649104"/>
    <lineage>
        <taxon>Bacteria</taxon>
        <taxon>Pseudomonadati</taxon>
        <taxon>Bacteroidota</taxon>
        <taxon>Sphingobacteriia</taxon>
        <taxon>Sphingobacteriales</taxon>
        <taxon>Sphingobacteriaceae</taxon>
        <taxon>Mucilaginibacter</taxon>
    </lineage>
</organism>
<dbReference type="Pfam" id="PF00852">
    <property type="entry name" value="Glyco_transf_10"/>
    <property type="match status" value="1"/>
</dbReference>